<organism evidence="2 3">
    <name type="scientific">Novosphingobium mathurense</name>
    <dbReference type="NCBI Taxonomy" id="428990"/>
    <lineage>
        <taxon>Bacteria</taxon>
        <taxon>Pseudomonadati</taxon>
        <taxon>Pseudomonadota</taxon>
        <taxon>Alphaproteobacteria</taxon>
        <taxon>Sphingomonadales</taxon>
        <taxon>Sphingomonadaceae</taxon>
        <taxon>Novosphingobium</taxon>
    </lineage>
</organism>
<dbReference type="InterPro" id="IPR029058">
    <property type="entry name" value="AB_hydrolase_fold"/>
</dbReference>
<keyword evidence="2" id="KW-0121">Carboxypeptidase</keyword>
<feature type="signal peptide" evidence="1">
    <location>
        <begin position="1"/>
        <end position="25"/>
    </location>
</feature>
<dbReference type="AlphaFoldDB" id="A0A1U6I400"/>
<accession>A0A1U6I400</accession>
<name>A0A1U6I400_9SPHN</name>
<sequence>MPFRTLRASVIALSLAVIPSASVFAQDESLPMPPVFLKAMEAMVERDAPSERVVTTRHKGEFGGRSLRYDAIVTESPVTNDKGEKAAVLVTYAYVARNAGQAAKRPVLFIFNGGPGASSSPLHLSAFGPVRIVDKEGGQPRLANNPFSLLDVADLVFIDPPGTGTSMPIKGIDATSLFSVDGDARAVADVVQRWREANGRTDSPFALVGESYGTARALAILNAENQADQPLPDGVALLSLSIGDSSGPIVSDVTLLPTLAAVAWYHGAVDRQGSSIEEHFAQARAFAEGDYARALIAGASLAPSERARIAQRLSGFIGLPAAKLEQDGLQLDKPGFMLGLLADKGLRTGQLDGRATRAIAESNMHPPFDDPSMTLGAETGGLISEYIEKQLGYALPSPYRTLNLGINFKWNWGRGEVYSTVRFAPYLAKAMEAKPGLKLMTVGGYYDITTPIAAGLFALDHAGIGPDRRTSKAYAAGHSVFEDEGELARLATDMRTWAKTLGKP</sequence>
<dbReference type="GO" id="GO:0004185">
    <property type="term" value="F:serine-type carboxypeptidase activity"/>
    <property type="evidence" value="ECO:0007669"/>
    <property type="project" value="InterPro"/>
</dbReference>
<keyword evidence="2" id="KW-0645">Protease</keyword>
<dbReference type="Pfam" id="PF00450">
    <property type="entry name" value="Peptidase_S10"/>
    <property type="match status" value="1"/>
</dbReference>
<reference evidence="3" key="1">
    <citation type="submission" date="2017-02" db="EMBL/GenBank/DDBJ databases">
        <authorList>
            <person name="Varghese N."/>
            <person name="Submissions S."/>
        </authorList>
    </citation>
    <scope>NUCLEOTIDE SEQUENCE [LARGE SCALE GENOMIC DNA]</scope>
    <source>
        <strain evidence="3">SM117</strain>
    </source>
</reference>
<dbReference type="RefSeq" id="WP_245829231.1">
    <property type="nucleotide sequence ID" value="NZ_FVZE01000004.1"/>
</dbReference>
<proteinExistence type="predicted"/>
<evidence type="ECO:0000313" key="3">
    <source>
        <dbReference type="Proteomes" id="UP000190989"/>
    </source>
</evidence>
<evidence type="ECO:0000256" key="1">
    <source>
        <dbReference type="SAM" id="SignalP"/>
    </source>
</evidence>
<dbReference type="EMBL" id="FVZE01000004">
    <property type="protein sequence ID" value="SLK02739.1"/>
    <property type="molecule type" value="Genomic_DNA"/>
</dbReference>
<keyword evidence="1" id="KW-0732">Signal</keyword>
<protein>
    <submittedName>
        <fullName evidence="2">Carboxypeptidase C (Cathepsin A)</fullName>
    </submittedName>
</protein>
<gene>
    <name evidence="2" type="ORF">SAMN06295987_104137</name>
</gene>
<keyword evidence="3" id="KW-1185">Reference proteome</keyword>
<dbReference type="STRING" id="428990.SAMN06295987_104137"/>
<feature type="chain" id="PRO_5012346337" evidence="1">
    <location>
        <begin position="26"/>
        <end position="504"/>
    </location>
</feature>
<keyword evidence="2" id="KW-0378">Hydrolase</keyword>
<dbReference type="Gene3D" id="3.40.50.1820">
    <property type="entry name" value="alpha/beta hydrolase"/>
    <property type="match status" value="1"/>
</dbReference>
<evidence type="ECO:0000313" key="2">
    <source>
        <dbReference type="EMBL" id="SLK02739.1"/>
    </source>
</evidence>
<dbReference type="SUPFAM" id="SSF53474">
    <property type="entry name" value="alpha/beta-Hydrolases"/>
    <property type="match status" value="1"/>
</dbReference>
<dbReference type="Proteomes" id="UP000190989">
    <property type="component" value="Unassembled WGS sequence"/>
</dbReference>
<dbReference type="GO" id="GO:0006508">
    <property type="term" value="P:proteolysis"/>
    <property type="evidence" value="ECO:0007669"/>
    <property type="project" value="InterPro"/>
</dbReference>
<dbReference type="InterPro" id="IPR001563">
    <property type="entry name" value="Peptidase_S10"/>
</dbReference>